<feature type="compositionally biased region" description="Acidic residues" evidence="1">
    <location>
        <begin position="39"/>
        <end position="52"/>
    </location>
</feature>
<dbReference type="EMBL" id="HACA01021436">
    <property type="protein sequence ID" value="CDW38797.1"/>
    <property type="molecule type" value="Transcribed_RNA"/>
</dbReference>
<feature type="compositionally biased region" description="Acidic residues" evidence="1">
    <location>
        <begin position="349"/>
        <end position="361"/>
    </location>
</feature>
<accession>A0A0K2UKN1</accession>
<feature type="compositionally biased region" description="Gly residues" evidence="1">
    <location>
        <begin position="13"/>
        <end position="32"/>
    </location>
</feature>
<dbReference type="OrthoDB" id="6382283at2759"/>
<sequence>MSFRGRPFRGYFPGRGRGQWGWPGGPMDGGGPAVSNEGGTEEEEEWEGEEEIGGQWDSSQTGSNSRGGGQGEWPRGVNFRGRGRGRGNFHSFQKNSGDAHYPPSLTPHDILSWLDFQPPFAIQRVMFHCQWLLHQYGFPGPVEETNNANEDEEEDGEEGPSGSWYSNIPPTQVGGELQNFSNRGRGKRPGFGYPCGGQQHWTPAGWVMKDNSHKITTKMKPLPEKEIIPPFSNTYPDAANDKEKLKMLINNYNMMSQELTKICTNFKIATLNKDDLSSYPSEQQDKLKTAINCVNNAEKTLEEYKEFLRTDKYSTWNTEQKAAYDEKIKSMIGETPQGIPYKKSKVSEDCEDEERNEETDG</sequence>
<feature type="compositionally biased region" description="Low complexity" evidence="1">
    <location>
        <begin position="1"/>
        <end position="12"/>
    </location>
</feature>
<reference evidence="2" key="1">
    <citation type="submission" date="2014-05" db="EMBL/GenBank/DDBJ databases">
        <authorList>
            <person name="Chronopoulou M."/>
        </authorList>
    </citation>
    <scope>NUCLEOTIDE SEQUENCE</scope>
    <source>
        <tissue evidence="2">Whole organism</tissue>
    </source>
</reference>
<feature type="compositionally biased region" description="Acidic residues" evidence="1">
    <location>
        <begin position="149"/>
        <end position="158"/>
    </location>
</feature>
<proteinExistence type="predicted"/>
<dbReference type="EMBL" id="HACA01021437">
    <property type="protein sequence ID" value="CDW38798.1"/>
    <property type="molecule type" value="Transcribed_RNA"/>
</dbReference>
<name>A0A0K2UKN1_LEPSM</name>
<organism evidence="2">
    <name type="scientific">Lepeophtheirus salmonis</name>
    <name type="common">Salmon louse</name>
    <name type="synonym">Caligus salmonis</name>
    <dbReference type="NCBI Taxonomy" id="72036"/>
    <lineage>
        <taxon>Eukaryota</taxon>
        <taxon>Metazoa</taxon>
        <taxon>Ecdysozoa</taxon>
        <taxon>Arthropoda</taxon>
        <taxon>Crustacea</taxon>
        <taxon>Multicrustacea</taxon>
        <taxon>Hexanauplia</taxon>
        <taxon>Copepoda</taxon>
        <taxon>Siphonostomatoida</taxon>
        <taxon>Caligidae</taxon>
        <taxon>Lepeophtheirus</taxon>
    </lineage>
</organism>
<feature type="region of interest" description="Disordered" evidence="1">
    <location>
        <begin position="335"/>
        <end position="361"/>
    </location>
</feature>
<evidence type="ECO:0000256" key="1">
    <source>
        <dbReference type="SAM" id="MobiDB-lite"/>
    </source>
</evidence>
<feature type="region of interest" description="Disordered" evidence="1">
    <location>
        <begin position="1"/>
        <end position="101"/>
    </location>
</feature>
<protein>
    <submittedName>
        <fullName evidence="2">Uncharacterized protein</fullName>
    </submittedName>
</protein>
<dbReference type="AlphaFoldDB" id="A0A0K2UKN1"/>
<feature type="region of interest" description="Disordered" evidence="1">
    <location>
        <begin position="142"/>
        <end position="194"/>
    </location>
</feature>
<evidence type="ECO:0000313" key="2">
    <source>
        <dbReference type="EMBL" id="CDW38798.1"/>
    </source>
</evidence>